<evidence type="ECO:0000313" key="2">
    <source>
        <dbReference type="Proteomes" id="UP000006620"/>
    </source>
</evidence>
<dbReference type="AlphaFoldDB" id="F8FNI5"/>
<dbReference type="EMBL" id="CP002869">
    <property type="protein sequence ID" value="AEI40097.1"/>
    <property type="molecule type" value="Genomic_DNA"/>
</dbReference>
<reference evidence="1 2" key="2">
    <citation type="journal article" date="2013" name="Genome Announc.">
        <title>Genome Sequence of Growth-Improving Paenibacillus mucilaginosus Strain KNP414.</title>
        <authorList>
            <person name="Lu J.J."/>
            <person name="Wang J.F."/>
            <person name="Hu X.F."/>
        </authorList>
    </citation>
    <scope>NUCLEOTIDE SEQUENCE [LARGE SCALE GENOMIC DNA]</scope>
    <source>
        <strain evidence="1 2">KNP414</strain>
    </source>
</reference>
<evidence type="ECO:0000313" key="1">
    <source>
        <dbReference type="EMBL" id="AEI40097.1"/>
    </source>
</evidence>
<evidence type="ECO:0008006" key="3">
    <source>
        <dbReference type="Google" id="ProtNLM"/>
    </source>
</evidence>
<dbReference type="NCBIfam" id="TIGR04223">
    <property type="entry name" value="quorum_AgrD"/>
    <property type="match status" value="1"/>
</dbReference>
<name>F8FNI5_PAEMK</name>
<dbReference type="Proteomes" id="UP000006620">
    <property type="component" value="Chromosome"/>
</dbReference>
<sequence>MKRKIAKSASIILTIIASMFAFTNSIIAHRPETPEELLKK</sequence>
<gene>
    <name evidence="1" type="ordered locus">KNP414_01533</name>
</gene>
<dbReference type="KEGG" id="pms:KNP414_01533"/>
<protein>
    <recommendedName>
        <fullName evidence="3">Cyclic lactone autoinducer peptide</fullName>
    </recommendedName>
</protein>
<proteinExistence type="predicted"/>
<organism evidence="1 2">
    <name type="scientific">Paenibacillus mucilaginosus (strain KNP414)</name>
    <dbReference type="NCBI Taxonomy" id="1036673"/>
    <lineage>
        <taxon>Bacteria</taxon>
        <taxon>Bacillati</taxon>
        <taxon>Bacillota</taxon>
        <taxon>Bacilli</taxon>
        <taxon>Bacillales</taxon>
        <taxon>Paenibacillaceae</taxon>
        <taxon>Paenibacillus</taxon>
    </lineage>
</organism>
<dbReference type="HOGENOM" id="CLU_3293462_0_0_9"/>
<accession>F8FNI5</accession>
<dbReference type="InterPro" id="IPR009229">
    <property type="entry name" value="AgrD"/>
</dbReference>
<reference evidence="2" key="1">
    <citation type="submission" date="2011-06" db="EMBL/GenBank/DDBJ databases">
        <title>Complete genome sequence of Paenibacillus mucilaginosus KNP414.</title>
        <authorList>
            <person name="Wang J."/>
            <person name="Hu S."/>
            <person name="Hu X."/>
            <person name="Zhang B."/>
            <person name="Dong D."/>
            <person name="Zhang S."/>
            <person name="Zhao K."/>
            <person name="Wu D."/>
        </authorList>
    </citation>
    <scope>NUCLEOTIDE SEQUENCE [LARGE SCALE GENOMIC DNA]</scope>
    <source>
        <strain evidence="2">KNP414</strain>
    </source>
</reference>
<dbReference type="RefSeq" id="WP_013915259.1">
    <property type="nucleotide sequence ID" value="NC_015690.1"/>
</dbReference>